<gene>
    <name evidence="2" type="ORF">BDN70DRAFT_883008</name>
</gene>
<name>A0A9P5YUC2_9AGAR</name>
<organism evidence="2 3">
    <name type="scientific">Pholiota conissans</name>
    <dbReference type="NCBI Taxonomy" id="109636"/>
    <lineage>
        <taxon>Eukaryota</taxon>
        <taxon>Fungi</taxon>
        <taxon>Dikarya</taxon>
        <taxon>Basidiomycota</taxon>
        <taxon>Agaricomycotina</taxon>
        <taxon>Agaricomycetes</taxon>
        <taxon>Agaricomycetidae</taxon>
        <taxon>Agaricales</taxon>
        <taxon>Agaricineae</taxon>
        <taxon>Strophariaceae</taxon>
        <taxon>Pholiota</taxon>
    </lineage>
</organism>
<dbReference type="CDD" id="cd00448">
    <property type="entry name" value="YjgF_YER057c_UK114_family"/>
    <property type="match status" value="1"/>
</dbReference>
<dbReference type="OrthoDB" id="309640at2759"/>
<dbReference type="Gene3D" id="3.30.1330.40">
    <property type="entry name" value="RutC-like"/>
    <property type="match status" value="1"/>
</dbReference>
<dbReference type="Pfam" id="PF01042">
    <property type="entry name" value="Ribonuc_L-PSP"/>
    <property type="match status" value="1"/>
</dbReference>
<dbReference type="NCBIfam" id="TIGR00004">
    <property type="entry name" value="Rid family detoxifying hydrolase"/>
    <property type="match status" value="1"/>
</dbReference>
<keyword evidence="3" id="KW-1185">Reference proteome</keyword>
<dbReference type="SUPFAM" id="SSF55298">
    <property type="entry name" value="YjgF-like"/>
    <property type="match status" value="1"/>
</dbReference>
<dbReference type="EMBL" id="MU155311">
    <property type="protein sequence ID" value="KAF9475983.1"/>
    <property type="molecule type" value="Genomic_DNA"/>
</dbReference>
<dbReference type="GO" id="GO:0005829">
    <property type="term" value="C:cytosol"/>
    <property type="evidence" value="ECO:0007669"/>
    <property type="project" value="TreeGrafter"/>
</dbReference>
<sequence>MTSIEKINSPKNAEFSRILSHAVKIPGLIFVSGQVPADKNMQIVPGGIKEHTEQCIINITNVLEAAGSSLDKVVKLNVYLKNMDDFAAMNEVYEKLIPVPKPARTCIQAAKLPNDVDIEIEAIAAA</sequence>
<evidence type="ECO:0000313" key="2">
    <source>
        <dbReference type="EMBL" id="KAF9475983.1"/>
    </source>
</evidence>
<reference evidence="2" key="1">
    <citation type="submission" date="2020-11" db="EMBL/GenBank/DDBJ databases">
        <authorList>
            <consortium name="DOE Joint Genome Institute"/>
            <person name="Ahrendt S."/>
            <person name="Riley R."/>
            <person name="Andreopoulos W."/>
            <person name="Labutti K."/>
            <person name="Pangilinan J."/>
            <person name="Ruiz-Duenas F.J."/>
            <person name="Barrasa J.M."/>
            <person name="Sanchez-Garcia M."/>
            <person name="Camarero S."/>
            <person name="Miyauchi S."/>
            <person name="Serrano A."/>
            <person name="Linde D."/>
            <person name="Babiker R."/>
            <person name="Drula E."/>
            <person name="Ayuso-Fernandez I."/>
            <person name="Pacheco R."/>
            <person name="Padilla G."/>
            <person name="Ferreira P."/>
            <person name="Barriuso J."/>
            <person name="Kellner H."/>
            <person name="Castanera R."/>
            <person name="Alfaro M."/>
            <person name="Ramirez L."/>
            <person name="Pisabarro A.G."/>
            <person name="Kuo A."/>
            <person name="Tritt A."/>
            <person name="Lipzen A."/>
            <person name="He G."/>
            <person name="Yan M."/>
            <person name="Ng V."/>
            <person name="Cullen D."/>
            <person name="Martin F."/>
            <person name="Rosso M.-N."/>
            <person name="Henrissat B."/>
            <person name="Hibbett D."/>
            <person name="Martinez A.T."/>
            <person name="Grigoriev I.V."/>
        </authorList>
    </citation>
    <scope>NUCLEOTIDE SEQUENCE</scope>
    <source>
        <strain evidence="2">CIRM-BRFM 674</strain>
    </source>
</reference>
<dbReference type="PANTHER" id="PTHR11803">
    <property type="entry name" value="2-IMINOBUTANOATE/2-IMINOPROPANOATE DEAMINASE RIDA"/>
    <property type="match status" value="1"/>
</dbReference>
<dbReference type="GO" id="GO:0005739">
    <property type="term" value="C:mitochondrion"/>
    <property type="evidence" value="ECO:0007669"/>
    <property type="project" value="TreeGrafter"/>
</dbReference>
<dbReference type="Proteomes" id="UP000807469">
    <property type="component" value="Unassembled WGS sequence"/>
</dbReference>
<dbReference type="PANTHER" id="PTHR11803:SF58">
    <property type="entry name" value="PROTEIN HMF1-RELATED"/>
    <property type="match status" value="1"/>
</dbReference>
<comment type="similarity">
    <text evidence="1">Belongs to the RutC family.</text>
</comment>
<dbReference type="FunFam" id="3.30.1330.40:FF:000001">
    <property type="entry name" value="L-PSP family endoribonuclease"/>
    <property type="match status" value="1"/>
</dbReference>
<dbReference type="AlphaFoldDB" id="A0A9P5YUC2"/>
<accession>A0A9P5YUC2</accession>
<evidence type="ECO:0000256" key="1">
    <source>
        <dbReference type="ARBA" id="ARBA00010552"/>
    </source>
</evidence>
<dbReference type="GO" id="GO:0019239">
    <property type="term" value="F:deaminase activity"/>
    <property type="evidence" value="ECO:0007669"/>
    <property type="project" value="TreeGrafter"/>
</dbReference>
<proteinExistence type="inferred from homology"/>
<dbReference type="InterPro" id="IPR006056">
    <property type="entry name" value="RidA"/>
</dbReference>
<evidence type="ECO:0000313" key="3">
    <source>
        <dbReference type="Proteomes" id="UP000807469"/>
    </source>
</evidence>
<protein>
    <submittedName>
        <fullName evidence="2">Endoribonuclease L-PSP</fullName>
    </submittedName>
</protein>
<comment type="caution">
    <text evidence="2">The sequence shown here is derived from an EMBL/GenBank/DDBJ whole genome shotgun (WGS) entry which is preliminary data.</text>
</comment>
<dbReference type="InterPro" id="IPR035959">
    <property type="entry name" value="RutC-like_sf"/>
</dbReference>
<dbReference type="InterPro" id="IPR006175">
    <property type="entry name" value="YjgF/YER057c/UK114"/>
</dbReference>